<proteinExistence type="predicted"/>
<organism evidence="2 3">
    <name type="scientific">Bacteroides fragilis str. S36L11</name>
    <dbReference type="NCBI Taxonomy" id="1339327"/>
    <lineage>
        <taxon>Bacteria</taxon>
        <taxon>Pseudomonadati</taxon>
        <taxon>Bacteroidota</taxon>
        <taxon>Bacteroidia</taxon>
        <taxon>Bacteroidales</taxon>
        <taxon>Bacteroidaceae</taxon>
        <taxon>Bacteroides</taxon>
    </lineage>
</organism>
<sequence length="73" mass="8187">MKTEIRQNGKVILSSTDDISIPMIFKNLCGKNFSGDDYQNYLRTVCQDIGVTTGAIEYYADNVLIEKGTISEF</sequence>
<dbReference type="AlphaFoldDB" id="A0A015XB91"/>
<dbReference type="RefSeq" id="WP_009293412.1">
    <property type="nucleotide sequence ID" value="NZ_JGDJ01000034.1"/>
</dbReference>
<evidence type="ECO:0000259" key="1">
    <source>
        <dbReference type="Pfam" id="PF24737"/>
    </source>
</evidence>
<dbReference type="InterPro" id="IPR056105">
    <property type="entry name" value="DUF7688"/>
</dbReference>
<dbReference type="Proteomes" id="UP000022082">
    <property type="component" value="Unassembled WGS sequence"/>
</dbReference>
<accession>A0A015XB91</accession>
<protein>
    <recommendedName>
        <fullName evidence="1">DUF7688 domain-containing protein</fullName>
    </recommendedName>
</protein>
<feature type="domain" description="DUF7688" evidence="1">
    <location>
        <begin position="2"/>
        <end position="70"/>
    </location>
</feature>
<dbReference type="PATRIC" id="fig|1339327.3.peg.158"/>
<evidence type="ECO:0000313" key="2">
    <source>
        <dbReference type="EMBL" id="EXZ31355.1"/>
    </source>
</evidence>
<dbReference type="EMBL" id="JGDJ01000034">
    <property type="protein sequence ID" value="EXZ31355.1"/>
    <property type="molecule type" value="Genomic_DNA"/>
</dbReference>
<name>A0A015XB91_BACFG</name>
<evidence type="ECO:0000313" key="3">
    <source>
        <dbReference type="Proteomes" id="UP000022082"/>
    </source>
</evidence>
<reference evidence="2 3" key="1">
    <citation type="submission" date="2014-02" db="EMBL/GenBank/DDBJ databases">
        <authorList>
            <person name="Sears C."/>
            <person name="Carroll K."/>
            <person name="Sack B.R."/>
            <person name="Qadri F."/>
            <person name="Myers L.L."/>
            <person name="Chung G.-T."/>
            <person name="Escheverria P."/>
            <person name="Fraser C.M."/>
            <person name="Sadzewicz L."/>
            <person name="Shefchek K.A."/>
            <person name="Tallon L."/>
            <person name="Das S.P."/>
            <person name="Daugherty S."/>
            <person name="Mongodin E.F."/>
        </authorList>
    </citation>
    <scope>NUCLEOTIDE SEQUENCE [LARGE SCALE GENOMIC DNA]</scope>
    <source>
        <strain evidence="2 3">S36L11</strain>
    </source>
</reference>
<dbReference type="Pfam" id="PF24737">
    <property type="entry name" value="DUF7688"/>
    <property type="match status" value="1"/>
</dbReference>
<gene>
    <name evidence="2" type="ORF">M136_4872</name>
</gene>
<comment type="caution">
    <text evidence="2">The sequence shown here is derived from an EMBL/GenBank/DDBJ whole genome shotgun (WGS) entry which is preliminary data.</text>
</comment>